<protein>
    <submittedName>
        <fullName evidence="2">Uncharacterized protein</fullName>
    </submittedName>
</protein>
<reference evidence="2" key="2">
    <citation type="submission" date="2022-10" db="EMBL/GenBank/DDBJ databases">
        <authorList>
            <consortium name="ENA_rothamsted_submissions"/>
            <consortium name="culmorum"/>
            <person name="King R."/>
        </authorList>
    </citation>
    <scope>NUCLEOTIDE SEQUENCE</scope>
</reference>
<evidence type="ECO:0000313" key="2">
    <source>
        <dbReference type="EMBL" id="CAG9795316.1"/>
    </source>
</evidence>
<evidence type="ECO:0000256" key="1">
    <source>
        <dbReference type="SAM" id="MobiDB-lite"/>
    </source>
</evidence>
<dbReference type="OrthoDB" id="1510206at2759"/>
<evidence type="ECO:0000313" key="3">
    <source>
        <dbReference type="Proteomes" id="UP001153714"/>
    </source>
</evidence>
<sequence length="394" mass="44654">MDGSKPYYIGGASEFLDYCFSYYQFDSFLSSEKFKGLVENLSQYQIKVKNENDILKVTKDSPEIFEKRVKNKFTICISGTGLPLAMHVISGLLEMSVGDKTISKIYIYDEKCSELFMEFIERECFYIMSNNPGKVVKVVNKIGMALTHTDLLIVLNHVPFNAESSIGDWLQANKKMMSKLAMYINASAFRKMYILFPNLGPACYNATVLMNLVTNVSKRNIVVATSDLGLDIAALAADIAEVPMRNMFCSPVWGFVGVNHLVDIRTTIHKYNTFEPYNRYTKVKNSSLTIGRLTPKMRTMEYLMYFDEILWTKVAETKCCAVMWLWDMWGLLWVVEALAQLMVAVATPLEAAPPIPQAGDGSYQLHNERAPRHPANGTHWRVGEPRHAPHLDVS</sequence>
<name>A0A9N9RFJ3_9NEOP</name>
<accession>A0A9N9RFJ3</accession>
<dbReference type="AlphaFoldDB" id="A0A9N9RFJ3"/>
<dbReference type="EMBL" id="OU893338">
    <property type="protein sequence ID" value="CAG9795316.1"/>
    <property type="molecule type" value="Genomic_DNA"/>
</dbReference>
<reference evidence="2" key="1">
    <citation type="submission" date="2021-12" db="EMBL/GenBank/DDBJ databases">
        <authorList>
            <person name="King R."/>
        </authorList>
    </citation>
    <scope>NUCLEOTIDE SEQUENCE</scope>
</reference>
<feature type="compositionally biased region" description="Basic and acidic residues" evidence="1">
    <location>
        <begin position="381"/>
        <end position="394"/>
    </location>
</feature>
<keyword evidence="3" id="KW-1185">Reference proteome</keyword>
<dbReference type="Proteomes" id="UP001153714">
    <property type="component" value="Chromosome 7"/>
</dbReference>
<feature type="region of interest" description="Disordered" evidence="1">
    <location>
        <begin position="369"/>
        <end position="394"/>
    </location>
</feature>
<proteinExistence type="predicted"/>
<gene>
    <name evidence="2" type="ORF">DIATSA_LOCUS12598</name>
</gene>
<organism evidence="2 3">
    <name type="scientific">Diatraea saccharalis</name>
    <name type="common">sugarcane borer</name>
    <dbReference type="NCBI Taxonomy" id="40085"/>
    <lineage>
        <taxon>Eukaryota</taxon>
        <taxon>Metazoa</taxon>
        <taxon>Ecdysozoa</taxon>
        <taxon>Arthropoda</taxon>
        <taxon>Hexapoda</taxon>
        <taxon>Insecta</taxon>
        <taxon>Pterygota</taxon>
        <taxon>Neoptera</taxon>
        <taxon>Endopterygota</taxon>
        <taxon>Lepidoptera</taxon>
        <taxon>Glossata</taxon>
        <taxon>Ditrysia</taxon>
        <taxon>Pyraloidea</taxon>
        <taxon>Crambidae</taxon>
        <taxon>Crambinae</taxon>
        <taxon>Diatraea</taxon>
    </lineage>
</organism>
<dbReference type="Gene3D" id="3.40.50.720">
    <property type="entry name" value="NAD(P)-binding Rossmann-like Domain"/>
    <property type="match status" value="1"/>
</dbReference>